<dbReference type="SUPFAM" id="SSF55874">
    <property type="entry name" value="ATPase domain of HSP90 chaperone/DNA topoisomerase II/histidine kinase"/>
    <property type="match status" value="1"/>
</dbReference>
<dbReference type="PROSITE" id="PS50109">
    <property type="entry name" value="HIS_KIN"/>
    <property type="match status" value="1"/>
</dbReference>
<evidence type="ECO:0000259" key="7">
    <source>
        <dbReference type="PROSITE" id="PS50109"/>
    </source>
</evidence>
<feature type="domain" description="Histidine kinase" evidence="7">
    <location>
        <begin position="188"/>
        <end position="400"/>
    </location>
</feature>
<dbReference type="InterPro" id="IPR003594">
    <property type="entry name" value="HATPase_dom"/>
</dbReference>
<dbReference type="SUPFAM" id="SSF47384">
    <property type="entry name" value="Homodimeric domain of signal transducing histidine kinase"/>
    <property type="match status" value="1"/>
</dbReference>
<evidence type="ECO:0000256" key="6">
    <source>
        <dbReference type="ARBA" id="ARBA00023012"/>
    </source>
</evidence>
<dbReference type="SMART" id="SM00388">
    <property type="entry name" value="HisKA"/>
    <property type="match status" value="1"/>
</dbReference>
<dbReference type="SMART" id="SM00065">
    <property type="entry name" value="GAF"/>
    <property type="match status" value="1"/>
</dbReference>
<comment type="catalytic activity">
    <reaction evidence="1">
        <text>ATP + protein L-histidine = ADP + protein N-phospho-L-histidine.</text>
        <dbReference type="EC" id="2.7.13.3"/>
    </reaction>
</comment>
<dbReference type="InterPro" id="IPR003018">
    <property type="entry name" value="GAF"/>
</dbReference>
<keyword evidence="6" id="KW-0902">Two-component regulatory system</keyword>
<dbReference type="PRINTS" id="PR00344">
    <property type="entry name" value="BCTRLSENSOR"/>
</dbReference>
<evidence type="ECO:0000256" key="1">
    <source>
        <dbReference type="ARBA" id="ARBA00000085"/>
    </source>
</evidence>
<evidence type="ECO:0000313" key="9">
    <source>
        <dbReference type="Proteomes" id="UP000051386"/>
    </source>
</evidence>
<dbReference type="EC" id="2.7.13.3" evidence="2"/>
<dbReference type="InterPro" id="IPR005467">
    <property type="entry name" value="His_kinase_dom"/>
</dbReference>
<dbReference type="Gene3D" id="3.30.565.10">
    <property type="entry name" value="Histidine kinase-like ATPase, C-terminal domain"/>
    <property type="match status" value="1"/>
</dbReference>
<keyword evidence="3" id="KW-0597">Phosphoprotein</keyword>
<dbReference type="CDD" id="cd00082">
    <property type="entry name" value="HisKA"/>
    <property type="match status" value="1"/>
</dbReference>
<evidence type="ECO:0000256" key="5">
    <source>
        <dbReference type="ARBA" id="ARBA00022777"/>
    </source>
</evidence>
<dbReference type="SMART" id="SM00387">
    <property type="entry name" value="HATPase_c"/>
    <property type="match status" value="1"/>
</dbReference>
<evidence type="ECO:0000256" key="4">
    <source>
        <dbReference type="ARBA" id="ARBA00022679"/>
    </source>
</evidence>
<dbReference type="Pfam" id="PF02518">
    <property type="entry name" value="HATPase_c"/>
    <property type="match status" value="1"/>
</dbReference>
<dbReference type="Pfam" id="PF00512">
    <property type="entry name" value="HisKA"/>
    <property type="match status" value="1"/>
</dbReference>
<keyword evidence="5 8" id="KW-0418">Kinase</keyword>
<dbReference type="Gene3D" id="3.30.450.40">
    <property type="match status" value="1"/>
</dbReference>
<dbReference type="Pfam" id="PF01590">
    <property type="entry name" value="GAF"/>
    <property type="match status" value="1"/>
</dbReference>
<keyword evidence="4" id="KW-0808">Transferase</keyword>
<dbReference type="EMBL" id="LDJK01000005">
    <property type="protein sequence ID" value="KRG77134.1"/>
    <property type="molecule type" value="Genomic_DNA"/>
</dbReference>
<dbReference type="AlphaFoldDB" id="A0A0R0DGF3"/>
<name>A0A0R0DGF3_9GAMM</name>
<organism evidence="8 9">
    <name type="scientific">Stenotrophomonas chelatiphaga</name>
    <dbReference type="NCBI Taxonomy" id="517011"/>
    <lineage>
        <taxon>Bacteria</taxon>
        <taxon>Pseudomonadati</taxon>
        <taxon>Pseudomonadota</taxon>
        <taxon>Gammaproteobacteria</taxon>
        <taxon>Lysobacterales</taxon>
        <taxon>Lysobacteraceae</taxon>
        <taxon>Stenotrophomonas</taxon>
    </lineage>
</organism>
<dbReference type="InterPro" id="IPR036890">
    <property type="entry name" value="HATPase_C_sf"/>
</dbReference>
<dbReference type="InterPro" id="IPR050736">
    <property type="entry name" value="Sensor_HK_Regulatory"/>
</dbReference>
<dbReference type="InterPro" id="IPR036097">
    <property type="entry name" value="HisK_dim/P_sf"/>
</dbReference>
<dbReference type="Gene3D" id="1.10.287.130">
    <property type="match status" value="1"/>
</dbReference>
<dbReference type="SUPFAM" id="SSF55781">
    <property type="entry name" value="GAF domain-like"/>
    <property type="match status" value="1"/>
</dbReference>
<keyword evidence="9" id="KW-1185">Reference proteome</keyword>
<evidence type="ECO:0000256" key="3">
    <source>
        <dbReference type="ARBA" id="ARBA00022553"/>
    </source>
</evidence>
<dbReference type="PANTHER" id="PTHR43711">
    <property type="entry name" value="TWO-COMPONENT HISTIDINE KINASE"/>
    <property type="match status" value="1"/>
</dbReference>
<accession>A0A0R0DGF3</accession>
<evidence type="ECO:0000313" key="8">
    <source>
        <dbReference type="EMBL" id="KRG77134.1"/>
    </source>
</evidence>
<dbReference type="Proteomes" id="UP000051386">
    <property type="component" value="Unassembled WGS sequence"/>
</dbReference>
<dbReference type="RefSeq" id="WP_057506979.1">
    <property type="nucleotide sequence ID" value="NZ_JANUEG010000013.1"/>
</dbReference>
<dbReference type="PANTHER" id="PTHR43711:SF1">
    <property type="entry name" value="HISTIDINE KINASE 1"/>
    <property type="match status" value="1"/>
</dbReference>
<comment type="caution">
    <text evidence="8">The sequence shown here is derived from an EMBL/GenBank/DDBJ whole genome shotgun (WGS) entry which is preliminary data.</text>
</comment>
<dbReference type="InterPro" id="IPR004358">
    <property type="entry name" value="Sig_transdc_His_kin-like_C"/>
</dbReference>
<protein>
    <recommendedName>
        <fullName evidence="2">histidine kinase</fullName>
        <ecNumber evidence="2">2.7.13.3</ecNumber>
    </recommendedName>
</protein>
<reference evidence="8 9" key="1">
    <citation type="submission" date="2015-05" db="EMBL/GenBank/DDBJ databases">
        <title>Genome sequencing and analysis of members of genus Stenotrophomonas.</title>
        <authorList>
            <person name="Patil P.P."/>
            <person name="Midha S."/>
            <person name="Patil P.B."/>
        </authorList>
    </citation>
    <scope>NUCLEOTIDE SEQUENCE [LARGE SCALE GENOMIC DNA]</scope>
    <source>
        <strain evidence="8 9">DSM 21508</strain>
    </source>
</reference>
<dbReference type="InterPro" id="IPR003661">
    <property type="entry name" value="HisK_dim/P_dom"/>
</dbReference>
<dbReference type="PATRIC" id="fig|517011.3.peg.2125"/>
<evidence type="ECO:0000256" key="2">
    <source>
        <dbReference type="ARBA" id="ARBA00012438"/>
    </source>
</evidence>
<sequence>MQQPADAPLGADIAQDIAHIGAIAAVPRILETVAHITGSRFAAIARVTDSHWVACATYDTLGFGLGVGGQLVLETTICNEIRQAPQPVIFGHASEHPHYASHHTPRLYGLESYVSVPIFRPDGSFFGTLCAIDSAPATFDEVQVVRSLELFAELIGNYLHTEQRLQQAVADLSAANDTAVLRDQFIAVLGHDLRSPLQAASMATEMLEFEPHTERGGMLLTRVRDSITRIDGLVRDVLDFARGRLGGGIPVALTYDANVAAQLMQVVHEVAGATGRSDIIATIAADAPLLCDADRLSQLLANLLTNAAVHGAPDQPITLDIETDANGLVLQVHNGGVIAPDKLGKLFTPFSREAGDQPRPGLGLGLYIAAEIAKAHNGTLSVESDAAHGTHFVFAMPAIPLALAG</sequence>
<gene>
    <name evidence="8" type="ORF">ABB28_01840</name>
</gene>
<dbReference type="GO" id="GO:0000155">
    <property type="term" value="F:phosphorelay sensor kinase activity"/>
    <property type="evidence" value="ECO:0007669"/>
    <property type="project" value="InterPro"/>
</dbReference>
<dbReference type="InterPro" id="IPR029016">
    <property type="entry name" value="GAF-like_dom_sf"/>
</dbReference>
<proteinExistence type="predicted"/>